<dbReference type="InParanoid" id="A0A4W6EMF0"/>
<dbReference type="CDD" id="cd06799">
    <property type="entry name" value="PDZ_MPP3-MPP4-MPP7-like"/>
    <property type="match status" value="1"/>
</dbReference>
<dbReference type="STRING" id="8187.ENSLCAP00010040313"/>
<dbReference type="PROSITE" id="PS50002">
    <property type="entry name" value="SH3"/>
    <property type="match status" value="1"/>
</dbReference>
<dbReference type="Gene3D" id="3.40.50.300">
    <property type="entry name" value="P-loop containing nucleotide triphosphate hydrolases"/>
    <property type="match status" value="1"/>
</dbReference>
<evidence type="ECO:0000259" key="4">
    <source>
        <dbReference type="PROSITE" id="PS50002"/>
    </source>
</evidence>
<feature type="domain" description="SH3" evidence="4">
    <location>
        <begin position="244"/>
        <end position="314"/>
    </location>
</feature>
<dbReference type="Pfam" id="PF00625">
    <property type="entry name" value="Guanylate_kin"/>
    <property type="match status" value="1"/>
</dbReference>
<evidence type="ECO:0000259" key="5">
    <source>
        <dbReference type="PROSITE" id="PS50052"/>
    </source>
</evidence>
<reference evidence="8" key="1">
    <citation type="submission" date="2015-09" db="EMBL/GenBank/DDBJ databases">
        <authorList>
            <person name="Sai Rama Sridatta P."/>
        </authorList>
    </citation>
    <scope>NUCLEOTIDE SEQUENCE [LARGE SCALE GENOMIC DNA]</scope>
</reference>
<reference evidence="7" key="2">
    <citation type="submission" date="2025-08" db="UniProtKB">
        <authorList>
            <consortium name="Ensembl"/>
        </authorList>
    </citation>
    <scope>IDENTIFICATION</scope>
</reference>
<dbReference type="InterPro" id="IPR036028">
    <property type="entry name" value="SH3-like_dom_sf"/>
</dbReference>
<dbReference type="FunFam" id="3.30.63.10:FF:000002">
    <property type="entry name" value="Guanylate kinase 1"/>
    <property type="match status" value="1"/>
</dbReference>
<keyword evidence="2 3" id="KW-0728">SH3 domain</keyword>
<dbReference type="PROSITE" id="PS00856">
    <property type="entry name" value="GUANYLATE_KINASE_1"/>
    <property type="match status" value="1"/>
</dbReference>
<dbReference type="InterPro" id="IPR050716">
    <property type="entry name" value="MAGUK"/>
</dbReference>
<feature type="domain" description="Guanylate kinase-like" evidence="5">
    <location>
        <begin position="419"/>
        <end position="607"/>
    </location>
</feature>
<dbReference type="CDD" id="cd00071">
    <property type="entry name" value="GMPK"/>
    <property type="match status" value="1"/>
</dbReference>
<gene>
    <name evidence="7" type="primary">MPP4</name>
</gene>
<name>A0A4W6EMF0_LATCA</name>
<keyword evidence="8" id="KW-1185">Reference proteome</keyword>
<accession>A0A4W6EMF0</accession>
<evidence type="ECO:0000256" key="2">
    <source>
        <dbReference type="ARBA" id="ARBA00022443"/>
    </source>
</evidence>
<evidence type="ECO:0000313" key="8">
    <source>
        <dbReference type="Proteomes" id="UP000314980"/>
    </source>
</evidence>
<dbReference type="InterPro" id="IPR001478">
    <property type="entry name" value="PDZ"/>
</dbReference>
<evidence type="ECO:0000259" key="6">
    <source>
        <dbReference type="PROSITE" id="PS50106"/>
    </source>
</evidence>
<dbReference type="SMART" id="SM00326">
    <property type="entry name" value="SH3"/>
    <property type="match status" value="1"/>
</dbReference>
<dbReference type="GeneTree" id="ENSGT00940000156444"/>
<dbReference type="PANTHER" id="PTHR23122">
    <property type="entry name" value="MEMBRANE-ASSOCIATED GUANYLATE KINASE MAGUK"/>
    <property type="match status" value="1"/>
</dbReference>
<proteinExistence type="inferred from homology"/>
<dbReference type="Proteomes" id="UP000314980">
    <property type="component" value="Unassembled WGS sequence"/>
</dbReference>
<evidence type="ECO:0000256" key="3">
    <source>
        <dbReference type="PROSITE-ProRule" id="PRU00192"/>
    </source>
</evidence>
<organism evidence="7 8">
    <name type="scientific">Lates calcarifer</name>
    <name type="common">Barramundi</name>
    <name type="synonym">Holocentrus calcarifer</name>
    <dbReference type="NCBI Taxonomy" id="8187"/>
    <lineage>
        <taxon>Eukaryota</taxon>
        <taxon>Metazoa</taxon>
        <taxon>Chordata</taxon>
        <taxon>Craniata</taxon>
        <taxon>Vertebrata</taxon>
        <taxon>Euteleostomi</taxon>
        <taxon>Actinopterygii</taxon>
        <taxon>Neopterygii</taxon>
        <taxon>Teleostei</taxon>
        <taxon>Neoteleostei</taxon>
        <taxon>Acanthomorphata</taxon>
        <taxon>Carangaria</taxon>
        <taxon>Carangaria incertae sedis</taxon>
        <taxon>Centropomidae</taxon>
        <taxon>Lates</taxon>
    </lineage>
</organism>
<dbReference type="InterPro" id="IPR036034">
    <property type="entry name" value="PDZ_sf"/>
</dbReference>
<dbReference type="InterPro" id="IPR008145">
    <property type="entry name" value="GK/Ca_channel_bsu"/>
</dbReference>
<dbReference type="SUPFAM" id="SSF50044">
    <property type="entry name" value="SH3-domain"/>
    <property type="match status" value="1"/>
</dbReference>
<dbReference type="Pfam" id="PF00595">
    <property type="entry name" value="PDZ"/>
    <property type="match status" value="1"/>
</dbReference>
<dbReference type="InterPro" id="IPR008144">
    <property type="entry name" value="Guanylate_kin-like_dom"/>
</dbReference>
<protein>
    <submittedName>
        <fullName evidence="7">MAGUK p55 scaffold protein 4</fullName>
    </submittedName>
</protein>
<reference evidence="7" key="3">
    <citation type="submission" date="2025-09" db="UniProtKB">
        <authorList>
            <consortium name="Ensembl"/>
        </authorList>
    </citation>
    <scope>IDENTIFICATION</scope>
</reference>
<feature type="domain" description="PDZ" evidence="6">
    <location>
        <begin position="155"/>
        <end position="236"/>
    </location>
</feature>
<sequence length="625" mass="70601">MLLRYFSQNWSSVGPVGRQTLPPGEPKHYCGQCSQTSVCAGVSEVLSSVVDDIGQAVSRNVSGAQLLHELLCAPWLRALLKVQPESTGVSVDHFIKSYTDPKPLCSSYLMLFFNTWTCFCQALLSSHDSVAQSDYGPVLPPLPNELPEDEEAMRIVCLVKNNQPLGATIRRDEETGEIYIARVIHGGLADRSGLLHPGDLLVEVNGSPVVGLEPEQVIQILINSQGTILFKVIPNSTHSSSSSQKLVYMKAMVDYCPLQDSSIPCPNAGMAFSRGDLLEVVDQSDGQWWQARKLPRVTSCAGLIPSASMLKSKQREQWWCQPLQVHTCIRPCEDSSLLSLLTDLSVCVHLQIVAGEESIFQSPAWQDRDAGFRRSFRLWRRTSYRKRRQSCTSCSPNSSAMSTPYEEVALYQRPPQENHRLIILVGATGVGVNELRKRLIKLNPSTFQGPVPHTTRRIRAEEQTGREYHFVTKELFEYMVCNHRFVEYGEYKGHLYGTSTDAINDVLRRGRMCIIDVEPHSIQPLRTGKLKPYVIFIKAPSPDRLRQTRRDARIITNYTINRAFTDDFVELEEASRLMETKYKQFFDSVLVNDDLQDACMQLCSIIQQAQDEPQWIPVSWSRRDE</sequence>
<dbReference type="PROSITE" id="PS50106">
    <property type="entry name" value="PDZ"/>
    <property type="match status" value="1"/>
</dbReference>
<evidence type="ECO:0000256" key="1">
    <source>
        <dbReference type="ARBA" id="ARBA00007014"/>
    </source>
</evidence>
<dbReference type="SUPFAM" id="SSF50156">
    <property type="entry name" value="PDZ domain-like"/>
    <property type="match status" value="1"/>
</dbReference>
<dbReference type="InterPro" id="IPR027417">
    <property type="entry name" value="P-loop_NTPase"/>
</dbReference>
<comment type="similarity">
    <text evidence="1">Belongs to the MAGUK family.</text>
</comment>
<dbReference type="SUPFAM" id="SSF52540">
    <property type="entry name" value="P-loop containing nucleoside triphosphate hydrolases"/>
    <property type="match status" value="1"/>
</dbReference>
<dbReference type="InterPro" id="IPR020590">
    <property type="entry name" value="Guanylate_kinase_CS"/>
</dbReference>
<evidence type="ECO:0000313" key="7">
    <source>
        <dbReference type="Ensembl" id="ENSLCAP00010040313.1"/>
    </source>
</evidence>
<dbReference type="Gene3D" id="2.30.42.10">
    <property type="match status" value="1"/>
</dbReference>
<dbReference type="InterPro" id="IPR001452">
    <property type="entry name" value="SH3_domain"/>
</dbReference>
<dbReference type="SMART" id="SM00072">
    <property type="entry name" value="GuKc"/>
    <property type="match status" value="1"/>
</dbReference>
<dbReference type="Ensembl" id="ENSLCAT00010041266.1">
    <property type="protein sequence ID" value="ENSLCAP00010040313.1"/>
    <property type="gene ID" value="ENSLCAG00010018712.1"/>
</dbReference>
<dbReference type="Gene3D" id="2.30.30.40">
    <property type="entry name" value="SH3 Domains"/>
    <property type="match status" value="1"/>
</dbReference>
<dbReference type="AlphaFoldDB" id="A0A4W6EMF0"/>
<dbReference type="PROSITE" id="PS50052">
    <property type="entry name" value="GUANYLATE_KINASE_2"/>
    <property type="match status" value="1"/>
</dbReference>
<dbReference type="SMART" id="SM00228">
    <property type="entry name" value="PDZ"/>
    <property type="match status" value="1"/>
</dbReference>